<evidence type="ECO:0000313" key="3">
    <source>
        <dbReference type="EMBL" id="KAK0746999.1"/>
    </source>
</evidence>
<sequence length="182" mass="20092">MSDIAPVFLTKAWLFQAIIAGPTFAVLGFCAMLAMWDGTYWSIYDFVTLLCTATMAGGIIFVAIVQRQLARDGASAALGRRWALRLEAVKCLLATGLWVWLMADALWGPGRSYYSPVGRQRRLICSAVSANLLFIFFYPTTFYIYFTRDRNEGELESQEGSGQTGGNEGERAPLLGAQEHAV</sequence>
<keyword evidence="2" id="KW-0812">Transmembrane</keyword>
<keyword evidence="4" id="KW-1185">Reference proteome</keyword>
<feature type="transmembrane region" description="Helical" evidence="2">
    <location>
        <begin position="12"/>
        <end position="36"/>
    </location>
</feature>
<reference evidence="3" key="1">
    <citation type="submission" date="2023-06" db="EMBL/GenBank/DDBJ databases">
        <title>Genome-scale phylogeny and comparative genomics of the fungal order Sordariales.</title>
        <authorList>
            <consortium name="Lawrence Berkeley National Laboratory"/>
            <person name="Hensen N."/>
            <person name="Bonometti L."/>
            <person name="Westerberg I."/>
            <person name="Brannstrom I.O."/>
            <person name="Guillou S."/>
            <person name="Cros-Aarteil S."/>
            <person name="Calhoun S."/>
            <person name="Haridas S."/>
            <person name="Kuo A."/>
            <person name="Mondo S."/>
            <person name="Pangilinan J."/>
            <person name="Riley R."/>
            <person name="LaButti K."/>
            <person name="Andreopoulos B."/>
            <person name="Lipzen A."/>
            <person name="Chen C."/>
            <person name="Yanf M."/>
            <person name="Daum C."/>
            <person name="Ng V."/>
            <person name="Clum A."/>
            <person name="Steindorff A."/>
            <person name="Ohm R."/>
            <person name="Martin F."/>
            <person name="Silar P."/>
            <person name="Natvig D."/>
            <person name="Lalanne C."/>
            <person name="Gautier V."/>
            <person name="Ament-velasquez S.L."/>
            <person name="Kruys A."/>
            <person name="Hutchinson M.I."/>
            <person name="Powell A.J."/>
            <person name="Barry K."/>
            <person name="Miller A.N."/>
            <person name="Grigoriev I.V."/>
            <person name="Debuchy R."/>
            <person name="Gladieux P."/>
            <person name="Thoren M.H."/>
            <person name="Johannesson H."/>
        </authorList>
    </citation>
    <scope>NUCLEOTIDE SEQUENCE</scope>
    <source>
        <strain evidence="3">SMH3187-1</strain>
    </source>
</reference>
<accession>A0AA40K5S4</accession>
<dbReference type="EMBL" id="JAUKUD010000004">
    <property type="protein sequence ID" value="KAK0746999.1"/>
    <property type="molecule type" value="Genomic_DNA"/>
</dbReference>
<keyword evidence="2" id="KW-0472">Membrane</keyword>
<name>A0AA40K5S4_9PEZI</name>
<gene>
    <name evidence="3" type="ORF">B0T18DRAFT_412933</name>
</gene>
<feature type="region of interest" description="Disordered" evidence="1">
    <location>
        <begin position="155"/>
        <end position="182"/>
    </location>
</feature>
<comment type="caution">
    <text evidence="3">The sequence shown here is derived from an EMBL/GenBank/DDBJ whole genome shotgun (WGS) entry which is preliminary data.</text>
</comment>
<feature type="transmembrane region" description="Helical" evidence="2">
    <location>
        <begin position="86"/>
        <end position="103"/>
    </location>
</feature>
<feature type="transmembrane region" description="Helical" evidence="2">
    <location>
        <begin position="42"/>
        <end position="65"/>
    </location>
</feature>
<evidence type="ECO:0000313" key="4">
    <source>
        <dbReference type="Proteomes" id="UP001172155"/>
    </source>
</evidence>
<evidence type="ECO:0000256" key="2">
    <source>
        <dbReference type="SAM" id="Phobius"/>
    </source>
</evidence>
<feature type="transmembrane region" description="Helical" evidence="2">
    <location>
        <begin position="123"/>
        <end position="146"/>
    </location>
</feature>
<proteinExistence type="predicted"/>
<keyword evidence="2" id="KW-1133">Transmembrane helix</keyword>
<evidence type="ECO:0000256" key="1">
    <source>
        <dbReference type="SAM" id="MobiDB-lite"/>
    </source>
</evidence>
<dbReference type="Proteomes" id="UP001172155">
    <property type="component" value="Unassembled WGS sequence"/>
</dbReference>
<protein>
    <submittedName>
        <fullName evidence="3">Uncharacterized protein</fullName>
    </submittedName>
</protein>
<dbReference type="AlphaFoldDB" id="A0AA40K5S4"/>
<organism evidence="3 4">
    <name type="scientific">Schizothecium vesticola</name>
    <dbReference type="NCBI Taxonomy" id="314040"/>
    <lineage>
        <taxon>Eukaryota</taxon>
        <taxon>Fungi</taxon>
        <taxon>Dikarya</taxon>
        <taxon>Ascomycota</taxon>
        <taxon>Pezizomycotina</taxon>
        <taxon>Sordariomycetes</taxon>
        <taxon>Sordariomycetidae</taxon>
        <taxon>Sordariales</taxon>
        <taxon>Schizotheciaceae</taxon>
        <taxon>Schizothecium</taxon>
    </lineage>
</organism>